<dbReference type="PANTHER" id="PTHR22855">
    <property type="entry name" value="ACETYL, PROPIONYL, PYRUVATE, AND GLUTACONYL CARBOXYLASE-RELATED"/>
    <property type="match status" value="1"/>
</dbReference>
<dbReference type="GO" id="GO:0006552">
    <property type="term" value="P:L-leucine catabolic process"/>
    <property type="evidence" value="ECO:0007669"/>
    <property type="project" value="TreeGrafter"/>
</dbReference>
<sequence length="532" mass="57348">MTAPVLSTSYNADDPAILARAAHNRALADELRSKVAQAALGGPEQHRERHVARGKLLPRDRVERLLDPGAPFLEIGQLVANGMYEGDVHGASLITGIGRVSGRECMIVCNDATVKGGTYYPLTVKKHLRAQEIAMENRLPCIYLVDSGGANLPHQAEVFPDREHFGRIFFNQANMSAKAIPQIACVMGSCTAGGAYVPAMSDETVIVKKQGTIFLAGPPLVKAATGEEISAEDLGGGDLHAKKSGVVDHLAENDEHALTIVRDIVSHLCANDGFKVEKREPRPPKYDPQELYGIIPEDVRAPYDVHEVIARLVDGSEFHEFKALYGSTLVCGFAHIWGMPVAILANNGVLFSESAQKGAHFIELAQQRKIPLLFLQNISGFMVGGKYEAEGIAKHGAKLVTAVATATVPKITVLIGGSFGAGNYGMCGRAYSPRFLFSWPNARISVMGGEQAASVLATVHRDAASWSPEQAEAFKAPIRQKYEDEGNPYYATARLWDDGVIDPAQTRDVLGLALAATLNAPVEERGFGVFRM</sequence>
<comment type="similarity">
    <text evidence="1">Belongs to the AccD/PCCB family.</text>
</comment>
<dbReference type="FunFam" id="3.90.226.10:FF:000004">
    <property type="entry name" value="Methylcrotonoyl-CoA carboxylase beta chain"/>
    <property type="match status" value="1"/>
</dbReference>
<dbReference type="SUPFAM" id="SSF52096">
    <property type="entry name" value="ClpP/crotonase"/>
    <property type="match status" value="2"/>
</dbReference>
<accession>A0A371BJA4</accession>
<dbReference type="Proteomes" id="UP000263833">
    <property type="component" value="Unassembled WGS sequence"/>
</dbReference>
<proteinExistence type="inferred from homology"/>
<dbReference type="InterPro" id="IPR045190">
    <property type="entry name" value="MCCB/AccD1-like"/>
</dbReference>
<organism evidence="5 6">
    <name type="scientific">Sphingorhabdus pulchriflava</name>
    <dbReference type="NCBI Taxonomy" id="2292257"/>
    <lineage>
        <taxon>Bacteria</taxon>
        <taxon>Pseudomonadati</taxon>
        <taxon>Pseudomonadota</taxon>
        <taxon>Alphaproteobacteria</taxon>
        <taxon>Sphingomonadales</taxon>
        <taxon>Sphingomonadaceae</taxon>
        <taxon>Sphingorhabdus</taxon>
    </lineage>
</organism>
<evidence type="ECO:0000256" key="1">
    <source>
        <dbReference type="ARBA" id="ARBA00006102"/>
    </source>
</evidence>
<evidence type="ECO:0000259" key="4">
    <source>
        <dbReference type="PROSITE" id="PS50989"/>
    </source>
</evidence>
<feature type="domain" description="CoA carboxyltransferase C-terminal" evidence="4">
    <location>
        <begin position="283"/>
        <end position="524"/>
    </location>
</feature>
<evidence type="ECO:0000313" key="5">
    <source>
        <dbReference type="EMBL" id="RDV07660.1"/>
    </source>
</evidence>
<reference evidence="6" key="1">
    <citation type="submission" date="2018-08" db="EMBL/GenBank/DDBJ databases">
        <authorList>
            <person name="Kim S.-J."/>
            <person name="Jung G.-Y."/>
        </authorList>
    </citation>
    <scope>NUCLEOTIDE SEQUENCE [LARGE SCALE GENOMIC DNA]</scope>
    <source>
        <strain evidence="6">GY_G</strain>
    </source>
</reference>
<dbReference type="InterPro" id="IPR029045">
    <property type="entry name" value="ClpP/crotonase-like_dom_sf"/>
</dbReference>
<dbReference type="InterPro" id="IPR011763">
    <property type="entry name" value="COA_CT_C"/>
</dbReference>
<dbReference type="GO" id="GO:1905202">
    <property type="term" value="C:methylcrotonoyl-CoA carboxylase complex"/>
    <property type="evidence" value="ECO:0007669"/>
    <property type="project" value="TreeGrafter"/>
</dbReference>
<dbReference type="EMBL" id="QRGP01000001">
    <property type="protein sequence ID" value="RDV07660.1"/>
    <property type="molecule type" value="Genomic_DNA"/>
</dbReference>
<dbReference type="Gene3D" id="3.90.226.10">
    <property type="entry name" value="2-enoyl-CoA Hydratase, Chain A, domain 1"/>
    <property type="match status" value="2"/>
</dbReference>
<dbReference type="PROSITE" id="PS50989">
    <property type="entry name" value="COA_CT_CTER"/>
    <property type="match status" value="1"/>
</dbReference>
<comment type="caution">
    <text evidence="5">The sequence shown here is derived from an EMBL/GenBank/DDBJ whole genome shotgun (WGS) entry which is preliminary data.</text>
</comment>
<keyword evidence="6" id="KW-1185">Reference proteome</keyword>
<dbReference type="Pfam" id="PF01039">
    <property type="entry name" value="Carboxyl_trans"/>
    <property type="match status" value="1"/>
</dbReference>
<evidence type="ECO:0000259" key="3">
    <source>
        <dbReference type="PROSITE" id="PS50980"/>
    </source>
</evidence>
<comment type="pathway">
    <text evidence="2">Amino-acid degradation; L-leucine degradation.</text>
</comment>
<gene>
    <name evidence="5" type="ORF">DXH95_10135</name>
</gene>
<dbReference type="InterPro" id="IPR034733">
    <property type="entry name" value="AcCoA_carboxyl_beta"/>
</dbReference>
<dbReference type="GO" id="GO:0004485">
    <property type="term" value="F:methylcrotonoyl-CoA carboxylase activity"/>
    <property type="evidence" value="ECO:0007669"/>
    <property type="project" value="TreeGrafter"/>
</dbReference>
<dbReference type="FunFam" id="3.90.226.10:FF:000007">
    <property type="entry name" value="Methylcrotonoyl-CoA carboxylase subunit beta"/>
    <property type="match status" value="1"/>
</dbReference>
<protein>
    <submittedName>
        <fullName evidence="5">Methylcrotonoyl-CoA carboxylase</fullName>
    </submittedName>
</protein>
<dbReference type="PROSITE" id="PS50980">
    <property type="entry name" value="COA_CT_NTER"/>
    <property type="match status" value="1"/>
</dbReference>
<evidence type="ECO:0000256" key="2">
    <source>
        <dbReference type="ARBA" id="ARBA00046317"/>
    </source>
</evidence>
<evidence type="ECO:0000313" key="6">
    <source>
        <dbReference type="Proteomes" id="UP000263833"/>
    </source>
</evidence>
<dbReference type="PANTHER" id="PTHR22855:SF13">
    <property type="entry name" value="METHYLCROTONOYL-COA CARBOXYLASE BETA CHAIN, MITOCHONDRIAL"/>
    <property type="match status" value="1"/>
</dbReference>
<name>A0A371BJA4_9SPHN</name>
<dbReference type="AlphaFoldDB" id="A0A371BJA4"/>
<feature type="domain" description="CoA carboxyltransferase N-terminal" evidence="3">
    <location>
        <begin position="24"/>
        <end position="280"/>
    </location>
</feature>
<dbReference type="InterPro" id="IPR011762">
    <property type="entry name" value="COA_CT_N"/>
</dbReference>
<dbReference type="OrthoDB" id="9803706at2"/>
<dbReference type="RefSeq" id="WP_115549204.1">
    <property type="nucleotide sequence ID" value="NZ_QRGP01000001.1"/>
</dbReference>